<dbReference type="InterPro" id="IPR036850">
    <property type="entry name" value="NDK-like_dom_sf"/>
</dbReference>
<reference evidence="6" key="2">
    <citation type="submission" date="2020-11" db="EMBL/GenBank/DDBJ databases">
        <authorList>
            <person name="McCartney M.A."/>
            <person name="Auch B."/>
            <person name="Kono T."/>
            <person name="Mallez S."/>
            <person name="Becker A."/>
            <person name="Gohl D.M."/>
            <person name="Silverstein K.A.T."/>
            <person name="Koren S."/>
            <person name="Bechman K.B."/>
            <person name="Herman A."/>
            <person name="Abrahante J.E."/>
            <person name="Garbe J."/>
        </authorList>
    </citation>
    <scope>NUCLEOTIDE SEQUENCE</scope>
    <source>
        <strain evidence="6">Duluth1</strain>
        <tissue evidence="6">Whole animal</tissue>
    </source>
</reference>
<dbReference type="PANTHER" id="PTHR43109">
    <property type="entry name" value="NUCLEOSIDE DIPHOSPHATE KINASE 7"/>
    <property type="match status" value="1"/>
</dbReference>
<comment type="subcellular location">
    <subcellularLocation>
        <location evidence="1">Cytoplasm</location>
    </subcellularLocation>
</comment>
<comment type="caution">
    <text evidence="6">The sequence shown here is derived from an EMBL/GenBank/DDBJ whole genome shotgun (WGS) entry which is preliminary data.</text>
</comment>
<reference evidence="6" key="1">
    <citation type="journal article" date="2019" name="bioRxiv">
        <title>The Genome of the Zebra Mussel, Dreissena polymorpha: A Resource for Invasive Species Research.</title>
        <authorList>
            <person name="McCartney M.A."/>
            <person name="Auch B."/>
            <person name="Kono T."/>
            <person name="Mallez S."/>
            <person name="Zhang Y."/>
            <person name="Obille A."/>
            <person name="Becker A."/>
            <person name="Abrahante J.E."/>
            <person name="Garbe J."/>
            <person name="Badalamenti J.P."/>
            <person name="Herman A."/>
            <person name="Mangelson H."/>
            <person name="Liachko I."/>
            <person name="Sullivan S."/>
            <person name="Sone E.D."/>
            <person name="Koren S."/>
            <person name="Silverstein K.A.T."/>
            <person name="Beckman K.B."/>
            <person name="Gohl D.M."/>
        </authorList>
    </citation>
    <scope>NUCLEOTIDE SEQUENCE</scope>
    <source>
        <strain evidence="6">Duluth1</strain>
        <tissue evidence="6">Whole animal</tissue>
    </source>
</reference>
<dbReference type="PROSITE" id="PS51374">
    <property type="entry name" value="NDPK_LIKE"/>
    <property type="match status" value="2"/>
</dbReference>
<gene>
    <name evidence="6" type="ORF">DPMN_001841</name>
</gene>
<feature type="domain" description="Nucleoside diphosphate kinase-like" evidence="5">
    <location>
        <begin position="1415"/>
        <end position="1551"/>
    </location>
</feature>
<feature type="compositionally biased region" description="Basic and acidic residues" evidence="4">
    <location>
        <begin position="168"/>
        <end position="183"/>
    </location>
</feature>
<dbReference type="EMBL" id="JAIWYP010000001">
    <property type="protein sequence ID" value="KAH3877962.1"/>
    <property type="molecule type" value="Genomic_DNA"/>
</dbReference>
<comment type="caution">
    <text evidence="3">Lacks conserved residue(s) required for the propagation of feature annotation.</text>
</comment>
<evidence type="ECO:0000313" key="7">
    <source>
        <dbReference type="Proteomes" id="UP000828390"/>
    </source>
</evidence>
<dbReference type="PANTHER" id="PTHR43109:SF3">
    <property type="entry name" value="DYNEIN AXONEMAL ASSEMBLY FACTOR 8"/>
    <property type="match status" value="1"/>
</dbReference>
<feature type="region of interest" description="Disordered" evidence="4">
    <location>
        <begin position="75"/>
        <end position="106"/>
    </location>
</feature>
<dbReference type="Pfam" id="PF00334">
    <property type="entry name" value="NDK"/>
    <property type="match status" value="1"/>
</dbReference>
<feature type="region of interest" description="Disordered" evidence="4">
    <location>
        <begin position="320"/>
        <end position="421"/>
    </location>
</feature>
<keyword evidence="7" id="KW-1185">Reference proteome</keyword>
<keyword evidence="2" id="KW-0963">Cytoplasm</keyword>
<evidence type="ECO:0000256" key="4">
    <source>
        <dbReference type="SAM" id="MobiDB-lite"/>
    </source>
</evidence>
<dbReference type="GO" id="GO:0005879">
    <property type="term" value="C:axonemal microtubule"/>
    <property type="evidence" value="ECO:0007669"/>
    <property type="project" value="TreeGrafter"/>
</dbReference>
<evidence type="ECO:0000256" key="2">
    <source>
        <dbReference type="ARBA" id="ARBA00022490"/>
    </source>
</evidence>
<organism evidence="6 7">
    <name type="scientific">Dreissena polymorpha</name>
    <name type="common">Zebra mussel</name>
    <name type="synonym">Mytilus polymorpha</name>
    <dbReference type="NCBI Taxonomy" id="45954"/>
    <lineage>
        <taxon>Eukaryota</taxon>
        <taxon>Metazoa</taxon>
        <taxon>Spiralia</taxon>
        <taxon>Lophotrochozoa</taxon>
        <taxon>Mollusca</taxon>
        <taxon>Bivalvia</taxon>
        <taxon>Autobranchia</taxon>
        <taxon>Heteroconchia</taxon>
        <taxon>Euheterodonta</taxon>
        <taxon>Imparidentia</taxon>
        <taxon>Neoheterodontei</taxon>
        <taxon>Myida</taxon>
        <taxon>Dreissenoidea</taxon>
        <taxon>Dreissenidae</taxon>
        <taxon>Dreissena</taxon>
    </lineage>
</organism>
<feature type="region of interest" description="Disordered" evidence="4">
    <location>
        <begin position="138"/>
        <end position="183"/>
    </location>
</feature>
<sequence length="1748" mass="194668">MAHTAAITEDEVKTQEGAVEVPGGSQDIPFGLKPKLDKIFKEVVENLPDIDFDLSDDYSGDEDVTPMTFNHPIKSLEEDKDLDTSQSSESLLDLSNISSNKDEDNDTSFQMRVFDNDLAYELQKSGINITPPTVSAWSDIPIPREKDKNRQESPVLSWNDMPKTPSDSGDKNMEKTVDKNKKKIESDASYNKLVTESYGQLSLNSMDDKLIRRQLSREANRNKDREMATSIISPRAPVLSTEVLENIDIDALLQNLNTDNQSVPSSPKQAWVEPVSRPANHMGARENRNLNENSKTGDGLTLIQRLAKMSMSQYGCDLTDIDPSTGARKKNTDNSNNNRNQADAKLVDGQEKSTDDSKADGKWAVKVGPADTAGKKQTASCGTSTSNEGQPLRVIIPRIPPKSTPPTLPTAPNNLQGPMPGSKDPTVYIDLRNFEQLRQEQQQSIERVQQVLGIQHDHMLVLESSDSEEDPDDWRLQRQKFKQHTFNSARQTKKTYTASDKPPMHRPPPRVINMSELPSRTQRSQSEEGPVEASVPQRSPPAQRQEGDVERERQADIIRKLREKQESERQTKLRLQKRLEALRPAASVSSKHDPAEATHTLFDMEASYEAAPRNLPPVLTSDTDCVLLAIHLSSNGEIVLHRGSGNKSVDTGTGLSASYTTLLSWLLTLVPQDFTYLQGGAAGTQSPWVPPFHVVGLQQGLLDDQLCLMVAATPVEQFDGKGIQKSKKNKKSDRLTNTAFHQHLQKYLATNTLHTVCPWLQNMVSMDVTPGGEGEGISDDTPNYAYRPPLPNITTKPLSTFIHVNPDPQAASKVFNTAVGFFWQTVDSDETKHDQDIHDKDVNYDTQNTLSLIYKKIYQDPSAIMGVFNRVLQLGLDISGIRLVYPSPEQMNMPKADNASVFTDIELLNNIGAVLAVCVRGTCARMIWLDAVGPSDPVLARKTDPNSLCALYGGDSRDECLLFCPRTPARVHTELVRWFGGRVPPGNVIDVGTPYTKKDNLRSGSPKGRRNKKVTFADDVIVTDGEVNNTVHRPLATLTATTKSEIMLVISPLVPPKCFGIILASCQRRGFQVTGVRRVRLSSKKAAALGITGAGLKTFCPGSLTSESFDASLAGHVDPQGHRRWVESTFPSTILQLLKENATHSAASLVEDCMVQLTRQGIMGALQKREQFPLESAHMFHAARFSEGLLATLGGEFSKCYDPEVQINPSYVIPQLYTNPELEQITVLLLLGHNILKSSGILIGRLLGMVPYSRQPASLPFLEGLELLGLKWLPRLSVTQAKEVTPCEVGDRLWKDSLHTLAGEPCLVLALRGVNAFAKLETIVPPRPTLGSPGNQFNLEMIHTRTAEEAYTFIRQFFTERELFSDPLSRPMLPYIPQYYHEFHVLNGPHEAVATYPKEESIFEMMQSGPRPFPTFLLIKPRALHKHLTKILKKLAQENFCIVALKLLVLSREQAQRVIPEEVKLEEDRTKHLQYLTGGPSLCLCVERENAVKRLLDLLGPEDPQSARRLSQFYWRGVFGGDIVTNALYGSKNYRQAIDDVRYFFPAGLCCQESDIHIQELIQSPAVDIEIDIKYNTSRDILFSKMEVSEQDSSHLFLNQTTCLILMPVLMKKFGSHFGYVEVIEGLVHQGFELVGGRMVWFTQEQAEHALCALDAGSFQQVPFLVSGPSIVLAVQRDNAVLAFDTILRETFSTETNQGRSVTDSILHKYGRFILRPNDIKQASDALRFFFNRLTPDSQAQIIPLAQT</sequence>
<comment type="similarity">
    <text evidence="3">Belongs to the NDK family.</text>
</comment>
<proteinExistence type="inferred from homology"/>
<dbReference type="SMART" id="SM00562">
    <property type="entry name" value="NDK"/>
    <property type="match status" value="1"/>
</dbReference>
<name>A0A9D4MMG9_DREPO</name>
<feature type="compositionally biased region" description="Polar residues" evidence="4">
    <location>
        <begin position="484"/>
        <end position="498"/>
    </location>
</feature>
<dbReference type="Proteomes" id="UP000828390">
    <property type="component" value="Unassembled WGS sequence"/>
</dbReference>
<dbReference type="InterPro" id="IPR034907">
    <property type="entry name" value="NDK-like_dom"/>
</dbReference>
<feature type="region of interest" description="Disordered" evidence="4">
    <location>
        <begin position="481"/>
        <end position="553"/>
    </location>
</feature>
<protein>
    <recommendedName>
        <fullName evidence="5">Nucleoside diphosphate kinase-like domain-containing protein</fullName>
    </recommendedName>
</protein>
<dbReference type="SUPFAM" id="SSF54919">
    <property type="entry name" value="Nucleoside diphosphate kinase, NDK"/>
    <property type="match status" value="4"/>
</dbReference>
<feature type="compositionally biased region" description="Pro residues" evidence="4">
    <location>
        <begin position="398"/>
        <end position="409"/>
    </location>
</feature>
<accession>A0A9D4MMG9</accession>
<evidence type="ECO:0000313" key="6">
    <source>
        <dbReference type="EMBL" id="KAH3877962.1"/>
    </source>
</evidence>
<evidence type="ECO:0000259" key="5">
    <source>
        <dbReference type="SMART" id="SM00562"/>
    </source>
</evidence>
<evidence type="ECO:0000256" key="1">
    <source>
        <dbReference type="ARBA" id="ARBA00004496"/>
    </source>
</evidence>
<feature type="compositionally biased region" description="Polar residues" evidence="4">
    <location>
        <begin position="375"/>
        <end position="389"/>
    </location>
</feature>
<feature type="compositionally biased region" description="Basic and acidic residues" evidence="4">
    <location>
        <begin position="345"/>
        <end position="363"/>
    </location>
</feature>
<evidence type="ECO:0000256" key="3">
    <source>
        <dbReference type="PROSITE-ProRule" id="PRU00706"/>
    </source>
</evidence>
<feature type="compositionally biased region" description="Basic and acidic residues" evidence="4">
    <location>
        <begin position="142"/>
        <end position="151"/>
    </location>
</feature>
<feature type="compositionally biased region" description="Polar residues" evidence="4">
    <location>
        <begin position="84"/>
        <end position="99"/>
    </location>
</feature>
<feature type="region of interest" description="Disordered" evidence="4">
    <location>
        <begin position="1"/>
        <end position="28"/>
    </location>
</feature>
<dbReference type="Gene3D" id="3.30.70.141">
    <property type="entry name" value="Nucleoside diphosphate kinase-like domain"/>
    <property type="match status" value="3"/>
</dbReference>